<protein>
    <submittedName>
        <fullName evidence="2">Uncharacterized protein</fullName>
    </submittedName>
</protein>
<dbReference type="EMBL" id="JADPRT010000004">
    <property type="protein sequence ID" value="MBF9068683.1"/>
    <property type="molecule type" value="Genomic_DNA"/>
</dbReference>
<gene>
    <name evidence="2" type="ORF">I2501_11685</name>
</gene>
<accession>A0A931B1T8</accession>
<keyword evidence="3" id="KW-1185">Reference proteome</keyword>
<evidence type="ECO:0000256" key="1">
    <source>
        <dbReference type="SAM" id="MobiDB-lite"/>
    </source>
</evidence>
<name>A0A931B1T8_9ACTN</name>
<dbReference type="AlphaFoldDB" id="A0A931B1T8"/>
<dbReference type="RefSeq" id="WP_196193847.1">
    <property type="nucleotide sequence ID" value="NZ_JADPRT010000004.1"/>
</dbReference>
<proteinExistence type="predicted"/>
<dbReference type="Proteomes" id="UP000657385">
    <property type="component" value="Unassembled WGS sequence"/>
</dbReference>
<reference evidence="2" key="1">
    <citation type="submission" date="2020-11" db="EMBL/GenBank/DDBJ databases">
        <title>Isolation and identification of active actinomycetes.</title>
        <authorList>
            <person name="Yu B."/>
        </authorList>
    </citation>
    <scope>NUCLEOTIDE SEQUENCE</scope>
    <source>
        <strain evidence="2">NEAU-YB345</strain>
    </source>
</reference>
<feature type="compositionally biased region" description="Polar residues" evidence="1">
    <location>
        <begin position="18"/>
        <end position="29"/>
    </location>
</feature>
<evidence type="ECO:0000313" key="3">
    <source>
        <dbReference type="Proteomes" id="UP000657385"/>
    </source>
</evidence>
<sequence length="272" mass="29993">MTPRDRRRCGSAADSALPTPTASQMQAQAPTDRPTMLGLVTNRGDFEELRVEGRTAYETFGEYLHDIEGLMAELKVDCVETHARAFSPEDFEAYCTREGLPAGEGDSHLAYIADPAGEEEWVRWTGEPLAEFLLRVERAHERGQVRRMLERMLGETAEAALTGVFPEQLLRIAYAHGAEALRGFLLAAGEGAFTVACGLFAQEEPVTAWADLWMEPDGVLRIEEEDLDLLCEVLCVGHALNLPGVVTLSGVSAQRGEVGWEWTFDGQAYCRT</sequence>
<comment type="caution">
    <text evidence="2">The sequence shown here is derived from an EMBL/GenBank/DDBJ whole genome shotgun (WGS) entry which is preliminary data.</text>
</comment>
<evidence type="ECO:0000313" key="2">
    <source>
        <dbReference type="EMBL" id="MBF9068683.1"/>
    </source>
</evidence>
<organism evidence="2 3">
    <name type="scientific">Streptacidiphilus fuscans</name>
    <dbReference type="NCBI Taxonomy" id="2789292"/>
    <lineage>
        <taxon>Bacteria</taxon>
        <taxon>Bacillati</taxon>
        <taxon>Actinomycetota</taxon>
        <taxon>Actinomycetes</taxon>
        <taxon>Kitasatosporales</taxon>
        <taxon>Streptomycetaceae</taxon>
        <taxon>Streptacidiphilus</taxon>
    </lineage>
</organism>
<feature type="region of interest" description="Disordered" evidence="1">
    <location>
        <begin position="1"/>
        <end position="30"/>
    </location>
</feature>